<reference evidence="1 2" key="1">
    <citation type="submission" date="2020-02" db="EMBL/GenBank/DDBJ databases">
        <authorList>
            <person name="Ferguson B K."/>
        </authorList>
    </citation>
    <scope>NUCLEOTIDE SEQUENCE [LARGE SCALE GENOMIC DNA]</scope>
</reference>
<dbReference type="Proteomes" id="UP000479000">
    <property type="component" value="Unassembled WGS sequence"/>
</dbReference>
<dbReference type="AlphaFoldDB" id="A0A6H5G9Y8"/>
<gene>
    <name evidence="1" type="ORF">NTEN_LOCUS5449</name>
</gene>
<evidence type="ECO:0000313" key="2">
    <source>
        <dbReference type="Proteomes" id="UP000479000"/>
    </source>
</evidence>
<protein>
    <submittedName>
        <fullName evidence="1">Uncharacterized protein</fullName>
    </submittedName>
</protein>
<dbReference type="EMBL" id="CADCXU010008320">
    <property type="protein sequence ID" value="CAA9999166.1"/>
    <property type="molecule type" value="Genomic_DNA"/>
</dbReference>
<keyword evidence="2" id="KW-1185">Reference proteome</keyword>
<proteinExistence type="predicted"/>
<evidence type="ECO:0000313" key="1">
    <source>
        <dbReference type="EMBL" id="CAA9999166.1"/>
    </source>
</evidence>
<name>A0A6H5G9Y8_9HEMI</name>
<accession>A0A6H5G9Y8</accession>
<organism evidence="1 2">
    <name type="scientific">Nesidiocoris tenuis</name>
    <dbReference type="NCBI Taxonomy" id="355587"/>
    <lineage>
        <taxon>Eukaryota</taxon>
        <taxon>Metazoa</taxon>
        <taxon>Ecdysozoa</taxon>
        <taxon>Arthropoda</taxon>
        <taxon>Hexapoda</taxon>
        <taxon>Insecta</taxon>
        <taxon>Pterygota</taxon>
        <taxon>Neoptera</taxon>
        <taxon>Paraneoptera</taxon>
        <taxon>Hemiptera</taxon>
        <taxon>Heteroptera</taxon>
        <taxon>Panheteroptera</taxon>
        <taxon>Cimicomorpha</taxon>
        <taxon>Miridae</taxon>
        <taxon>Dicyphina</taxon>
        <taxon>Nesidiocoris</taxon>
    </lineage>
</organism>
<sequence>MDHKITTCTYQGAFHNDLRRDSSLDVLKLTITTIRHVVPFNDERKTSPVGQFFVLGSREFSAYLQRKWKYTYKASGTPFERVVNSIFEERDRRGLRSSDVTNFTASIRKNSQLSLMLQTPKNQFFKVDGFWSFFLL</sequence>